<dbReference type="CDD" id="cd02508">
    <property type="entry name" value="ADP_Glucose_PP"/>
    <property type="match status" value="1"/>
</dbReference>
<proteinExistence type="inferred from homology"/>
<dbReference type="PANTHER" id="PTHR43523:SF6">
    <property type="entry name" value="GLYCOGEN BIOSYNTHESIS PROTEIN GLGD"/>
    <property type="match status" value="1"/>
</dbReference>
<dbReference type="EMBL" id="DVFK01000042">
    <property type="protein sequence ID" value="HIQ67455.1"/>
    <property type="molecule type" value="Genomic_DNA"/>
</dbReference>
<organism evidence="5 6">
    <name type="scientific">Candidatus Faecousia excrementigallinarum</name>
    <dbReference type="NCBI Taxonomy" id="2840806"/>
    <lineage>
        <taxon>Bacteria</taxon>
        <taxon>Bacillati</taxon>
        <taxon>Bacillota</taxon>
        <taxon>Clostridia</taxon>
        <taxon>Eubacteriales</taxon>
        <taxon>Oscillospiraceae</taxon>
        <taxon>Faecousia</taxon>
    </lineage>
</organism>
<gene>
    <name evidence="5" type="primary">glgD</name>
    <name evidence="5" type="ORF">IAB74_02970</name>
</gene>
<dbReference type="InterPro" id="IPR029044">
    <property type="entry name" value="Nucleotide-diphossugar_trans"/>
</dbReference>
<dbReference type="Gene3D" id="2.160.10.10">
    <property type="entry name" value="Hexapeptide repeat proteins"/>
    <property type="match status" value="1"/>
</dbReference>
<dbReference type="InterPro" id="IPR005835">
    <property type="entry name" value="NTP_transferase_dom"/>
</dbReference>
<evidence type="ECO:0000313" key="5">
    <source>
        <dbReference type="EMBL" id="HIQ67455.1"/>
    </source>
</evidence>
<evidence type="ECO:0000313" key="6">
    <source>
        <dbReference type="Proteomes" id="UP000886796"/>
    </source>
</evidence>
<dbReference type="GO" id="GO:0005978">
    <property type="term" value="P:glycogen biosynthetic process"/>
    <property type="evidence" value="ECO:0007669"/>
    <property type="project" value="UniProtKB-KW"/>
</dbReference>
<dbReference type="NCBIfam" id="TIGR02092">
    <property type="entry name" value="glgD"/>
    <property type="match status" value="1"/>
</dbReference>
<comment type="caution">
    <text evidence="5">The sequence shown here is derived from an EMBL/GenBank/DDBJ whole genome shotgun (WGS) entry which is preliminary data.</text>
</comment>
<reference evidence="5" key="2">
    <citation type="journal article" date="2021" name="PeerJ">
        <title>Extensive microbial diversity within the chicken gut microbiome revealed by metagenomics and culture.</title>
        <authorList>
            <person name="Gilroy R."/>
            <person name="Ravi A."/>
            <person name="Getino M."/>
            <person name="Pursley I."/>
            <person name="Horton D.L."/>
            <person name="Alikhan N.F."/>
            <person name="Baker D."/>
            <person name="Gharbi K."/>
            <person name="Hall N."/>
            <person name="Watson M."/>
            <person name="Adriaenssens E.M."/>
            <person name="Foster-Nyarko E."/>
            <person name="Jarju S."/>
            <person name="Secka A."/>
            <person name="Antonio M."/>
            <person name="Oren A."/>
            <person name="Chaudhuri R.R."/>
            <person name="La Ragione R."/>
            <person name="Hildebrand F."/>
            <person name="Pallen M.J."/>
        </authorList>
    </citation>
    <scope>NUCLEOTIDE SEQUENCE</scope>
    <source>
        <strain evidence="5">13361</strain>
    </source>
</reference>
<dbReference type="Pfam" id="PF24894">
    <property type="entry name" value="Hexapep_GlmU"/>
    <property type="match status" value="1"/>
</dbReference>
<keyword evidence="5" id="KW-0548">Nucleotidyltransferase</keyword>
<dbReference type="Proteomes" id="UP000886796">
    <property type="component" value="Unassembled WGS sequence"/>
</dbReference>
<evidence type="ECO:0000259" key="3">
    <source>
        <dbReference type="Pfam" id="PF00483"/>
    </source>
</evidence>
<dbReference type="GO" id="GO:0008878">
    <property type="term" value="F:glucose-1-phosphate adenylyltransferase activity"/>
    <property type="evidence" value="ECO:0007669"/>
    <property type="project" value="UniProtKB-EC"/>
</dbReference>
<dbReference type="AlphaFoldDB" id="A0A9D0Z3V1"/>
<feature type="domain" description="Glucose-1-phosphate adenylyltransferase/Bifunctional protein GlmU-like C-terminal hexapeptide" evidence="4">
    <location>
        <begin position="285"/>
        <end position="355"/>
    </location>
</feature>
<evidence type="ECO:0000256" key="1">
    <source>
        <dbReference type="ARBA" id="ARBA00010443"/>
    </source>
</evidence>
<comment type="similarity">
    <text evidence="1">Belongs to the bacterial/plant glucose-1-phosphate adenylyltransferase family.</text>
</comment>
<dbReference type="Gene3D" id="3.90.550.10">
    <property type="entry name" value="Spore Coat Polysaccharide Biosynthesis Protein SpsA, Chain A"/>
    <property type="match status" value="1"/>
</dbReference>
<keyword evidence="5" id="KW-0808">Transferase</keyword>
<evidence type="ECO:0000256" key="2">
    <source>
        <dbReference type="ARBA" id="ARBA00023056"/>
    </source>
</evidence>
<dbReference type="InterPro" id="IPR056818">
    <property type="entry name" value="GlmU/GlgC-like_hexapep"/>
</dbReference>
<dbReference type="InterPro" id="IPR011832">
    <property type="entry name" value="GlgDAde_trans"/>
</dbReference>
<dbReference type="SUPFAM" id="SSF51161">
    <property type="entry name" value="Trimeric LpxA-like enzymes"/>
    <property type="match status" value="1"/>
</dbReference>
<protein>
    <submittedName>
        <fullName evidence="5">Glucose-1-phosphate adenylyltransferase subunit GlgD</fullName>
        <ecNumber evidence="5">2.7.7.27</ecNumber>
    </submittedName>
</protein>
<dbReference type="CDD" id="cd04651">
    <property type="entry name" value="LbH_G1P_AT_C"/>
    <property type="match status" value="1"/>
</dbReference>
<dbReference type="SUPFAM" id="SSF53448">
    <property type="entry name" value="Nucleotide-diphospho-sugar transferases"/>
    <property type="match status" value="1"/>
</dbReference>
<evidence type="ECO:0000259" key="4">
    <source>
        <dbReference type="Pfam" id="PF24894"/>
    </source>
</evidence>
<keyword evidence="2" id="KW-0320">Glycogen biosynthesis</keyword>
<name>A0A9D0Z3V1_9FIRM</name>
<dbReference type="PANTHER" id="PTHR43523">
    <property type="entry name" value="GLUCOSE-1-PHOSPHATE ADENYLYLTRANSFERASE-RELATED"/>
    <property type="match status" value="1"/>
</dbReference>
<reference evidence="5" key="1">
    <citation type="submission" date="2020-10" db="EMBL/GenBank/DDBJ databases">
        <authorList>
            <person name="Gilroy R."/>
        </authorList>
    </citation>
    <scope>NUCLEOTIDE SEQUENCE</scope>
    <source>
        <strain evidence="5">13361</strain>
    </source>
</reference>
<dbReference type="InterPro" id="IPR011004">
    <property type="entry name" value="Trimer_LpxA-like_sf"/>
</dbReference>
<dbReference type="EC" id="2.7.7.27" evidence="5"/>
<dbReference type="InterPro" id="IPR011831">
    <property type="entry name" value="ADP-Glc_PPase"/>
</dbReference>
<dbReference type="Pfam" id="PF00483">
    <property type="entry name" value="NTP_transferase"/>
    <property type="match status" value="1"/>
</dbReference>
<feature type="domain" description="Nucleotidyl transferase" evidence="3">
    <location>
        <begin position="16"/>
        <end position="207"/>
    </location>
</feature>
<sequence length="372" mass="41167">MNAMGIIFANIYDSSLGELTNKRTMASLPFGGRYRQIDFILSNMANSGIRRVGIISRYKYNSLMNHIGSGEEWDLELQQGGLEFLNPYFTGNAPSYQGKLDALHSVADYLEEGSKDDYVVLADPSVLYNIDLNKVLEAHVSSGKDITVVTKAGIANGKKRLDLAIKLDEAGEISDLTVDLAAPEGYLASMGLFVIAKELLLHHVREAVARNRYRFERDFLSLQYHENNLTVGVYQHEGVVLFNESTQEYFESNLAILKRDVYQDLFFGNHPIYTKVRDRVPTYYGENSQISHCCVADGCVLDGAVKDSILFRQVQIAAGAQVENCVIMNDAVIGEGCVLKNVILDKDVVVRPGSTLIGSPATPVIIKRGEVV</sequence>
<accession>A0A9D0Z3V1</accession>